<name>A0A7G1INE2_MYCKA</name>
<accession>A0A7G1INE2</accession>
<evidence type="ECO:0000313" key="3">
    <source>
        <dbReference type="Proteomes" id="UP000516380"/>
    </source>
</evidence>
<keyword evidence="1" id="KW-0732">Signal</keyword>
<evidence type="ECO:0000313" key="2">
    <source>
        <dbReference type="EMBL" id="BCI92380.1"/>
    </source>
</evidence>
<reference evidence="2 3" key="1">
    <citation type="submission" date="2020-07" db="EMBL/GenBank/DDBJ databases">
        <title>Mycobacterium kansasii (former subtype) with zoonotic potential isolated from diseased indoor pet cat, Japan.</title>
        <authorList>
            <person name="Fukano H."/>
            <person name="Terazono T."/>
            <person name="Hoshino Y."/>
        </authorList>
    </citation>
    <scope>NUCLEOTIDE SEQUENCE [LARGE SCALE GENOMIC DNA]</scope>
    <source>
        <strain evidence="2 3">Kuro-I</strain>
    </source>
</reference>
<keyword evidence="3" id="KW-1185">Reference proteome</keyword>
<gene>
    <name evidence="2" type="ORF">NIIDMKKI_75860</name>
</gene>
<organism evidence="2 3">
    <name type="scientific">Mycobacterium kansasii</name>
    <dbReference type="NCBI Taxonomy" id="1768"/>
    <lineage>
        <taxon>Bacteria</taxon>
        <taxon>Bacillati</taxon>
        <taxon>Actinomycetota</taxon>
        <taxon>Actinomycetes</taxon>
        <taxon>Mycobacteriales</taxon>
        <taxon>Mycobacteriaceae</taxon>
        <taxon>Mycobacterium</taxon>
    </lineage>
</organism>
<feature type="signal peptide" evidence="1">
    <location>
        <begin position="1"/>
        <end position="31"/>
    </location>
</feature>
<sequence>MSPRVGARTRSGHRLSAAAATILILASLATAAPAAADRHQCAPAGVDSATVLPANLSRAGVAGADDDTDTTATVVPLSSIDVNALGLGTPGC</sequence>
<dbReference type="Proteomes" id="UP000516380">
    <property type="component" value="Chromosome"/>
</dbReference>
<proteinExistence type="predicted"/>
<evidence type="ECO:0000256" key="1">
    <source>
        <dbReference type="SAM" id="SignalP"/>
    </source>
</evidence>
<dbReference type="AlphaFoldDB" id="A0A7G1INE2"/>
<dbReference type="EMBL" id="AP023343">
    <property type="protein sequence ID" value="BCI92380.1"/>
    <property type="molecule type" value="Genomic_DNA"/>
</dbReference>
<feature type="chain" id="PRO_5039511495" evidence="1">
    <location>
        <begin position="32"/>
        <end position="92"/>
    </location>
</feature>
<protein>
    <submittedName>
        <fullName evidence="2">Uncharacterized protein</fullName>
    </submittedName>
</protein>